<dbReference type="Gene3D" id="3.90.70.10">
    <property type="entry name" value="Cysteine proteinases"/>
    <property type="match status" value="1"/>
</dbReference>
<dbReference type="GO" id="GO:0016579">
    <property type="term" value="P:protein deubiquitination"/>
    <property type="evidence" value="ECO:0007669"/>
    <property type="project" value="InterPro"/>
</dbReference>
<feature type="region of interest" description="Disordered" evidence="8">
    <location>
        <begin position="575"/>
        <end position="613"/>
    </location>
</feature>
<evidence type="ECO:0000256" key="7">
    <source>
        <dbReference type="ARBA" id="ARBA00022807"/>
    </source>
</evidence>
<dbReference type="EC" id="3.4.19.12" evidence="3"/>
<dbReference type="CDD" id="cd02257">
    <property type="entry name" value="Peptidase_C19"/>
    <property type="match status" value="1"/>
</dbReference>
<keyword evidence="4" id="KW-0645">Protease</keyword>
<dbReference type="GO" id="GO:0010506">
    <property type="term" value="P:regulation of autophagy"/>
    <property type="evidence" value="ECO:0007669"/>
    <property type="project" value="TreeGrafter"/>
</dbReference>
<dbReference type="SUPFAM" id="SSF54001">
    <property type="entry name" value="Cysteine proteinases"/>
    <property type="match status" value="1"/>
</dbReference>
<keyword evidence="11" id="KW-1185">Reference proteome</keyword>
<dbReference type="InterPro" id="IPR028889">
    <property type="entry name" value="USP"/>
</dbReference>
<dbReference type="PANTHER" id="PTHR24006">
    <property type="entry name" value="UBIQUITIN CARBOXYL-TERMINAL HYDROLASE"/>
    <property type="match status" value="1"/>
</dbReference>
<evidence type="ECO:0000256" key="4">
    <source>
        <dbReference type="ARBA" id="ARBA00022670"/>
    </source>
</evidence>
<dbReference type="GO" id="GO:0004843">
    <property type="term" value="F:cysteine-type deubiquitinase activity"/>
    <property type="evidence" value="ECO:0007669"/>
    <property type="project" value="UniProtKB-EC"/>
</dbReference>
<evidence type="ECO:0000256" key="1">
    <source>
        <dbReference type="ARBA" id="ARBA00000707"/>
    </source>
</evidence>
<feature type="region of interest" description="Disordered" evidence="8">
    <location>
        <begin position="378"/>
        <end position="403"/>
    </location>
</feature>
<feature type="compositionally biased region" description="Polar residues" evidence="8">
    <location>
        <begin position="582"/>
        <end position="595"/>
    </location>
</feature>
<protein>
    <recommendedName>
        <fullName evidence="3">ubiquitinyl hydrolase 1</fullName>
        <ecNumber evidence="3">3.4.19.12</ecNumber>
    </recommendedName>
</protein>
<evidence type="ECO:0000256" key="8">
    <source>
        <dbReference type="SAM" id="MobiDB-lite"/>
    </source>
</evidence>
<evidence type="ECO:0000313" key="11">
    <source>
        <dbReference type="Proteomes" id="UP000078540"/>
    </source>
</evidence>
<dbReference type="Pfam" id="PF00443">
    <property type="entry name" value="UCH"/>
    <property type="match status" value="1"/>
</dbReference>
<dbReference type="PANTHER" id="PTHR24006:SF687">
    <property type="entry name" value="UBIQUITIN CARBOXYL-TERMINAL HYDROLASE 10"/>
    <property type="match status" value="1"/>
</dbReference>
<dbReference type="InterPro" id="IPR001394">
    <property type="entry name" value="Peptidase_C19_UCH"/>
</dbReference>
<proteinExistence type="inferred from homology"/>
<evidence type="ECO:0000259" key="9">
    <source>
        <dbReference type="PROSITE" id="PS50235"/>
    </source>
</evidence>
<dbReference type="AlphaFoldDB" id="A0A151I127"/>
<dbReference type="PROSITE" id="PS00973">
    <property type="entry name" value="USP_2"/>
    <property type="match status" value="1"/>
</dbReference>
<feature type="compositionally biased region" description="Polar residues" evidence="8">
    <location>
        <begin position="662"/>
        <end position="677"/>
    </location>
</feature>
<dbReference type="GO" id="GO:0005634">
    <property type="term" value="C:nucleus"/>
    <property type="evidence" value="ECO:0007669"/>
    <property type="project" value="TreeGrafter"/>
</dbReference>
<feature type="domain" description="USP" evidence="9">
    <location>
        <begin position="710"/>
        <end position="1085"/>
    </location>
</feature>
<dbReference type="InterPro" id="IPR018200">
    <property type="entry name" value="USP_CS"/>
</dbReference>
<comment type="similarity">
    <text evidence="2">Belongs to the peptidase C19 family. USP10 subfamily.</text>
</comment>
<feature type="compositionally biased region" description="Low complexity" evidence="8">
    <location>
        <begin position="596"/>
        <end position="606"/>
    </location>
</feature>
<keyword evidence="5" id="KW-0833">Ubl conjugation pathway</keyword>
<feature type="compositionally biased region" description="Polar residues" evidence="8">
    <location>
        <begin position="408"/>
        <end position="421"/>
    </location>
</feature>
<evidence type="ECO:0000256" key="6">
    <source>
        <dbReference type="ARBA" id="ARBA00022801"/>
    </source>
</evidence>
<dbReference type="EMBL" id="KQ976580">
    <property type="protein sequence ID" value="KYM79902.1"/>
    <property type="molecule type" value="Genomic_DNA"/>
</dbReference>
<dbReference type="InterPro" id="IPR038765">
    <property type="entry name" value="Papain-like_cys_pep_sf"/>
</dbReference>
<evidence type="ECO:0000256" key="5">
    <source>
        <dbReference type="ARBA" id="ARBA00022786"/>
    </source>
</evidence>
<dbReference type="FunFam" id="3.90.70.10:FF:000092">
    <property type="entry name" value="Ubiquitin carboxyl-terminal hydrolase"/>
    <property type="match status" value="1"/>
</dbReference>
<gene>
    <name evidence="10" type="ORF">ALC53_09607</name>
</gene>
<dbReference type="PROSITE" id="PS50235">
    <property type="entry name" value="USP_3"/>
    <property type="match status" value="1"/>
</dbReference>
<sequence length="1099" mass="125151">MSFNFLCISKFLKKLFKFAKLSTKEVKVYRYVSNKRPNYVATINLDEESEVEDFLKKRIQKNYNDIVADITVHSHKKNRDDTLKQRVLSRKKTEEDLIQGKAEDRERSKESLEYEKYTDCEEETKSQLKSVFVCKKNRIKAEKERAVMQKKQTKALITTKKIAQKRKKQILRMMEEIMRKESNKDLHDLTDNDKRQIFTILKSDITEALKLPWDAKDIEGNNNNVDSVGITQVPELQQHHWYNAMPPAPTYPQQLMTQMCNDWQASMYNVSANGHIPPFISGVAYAHPGYSLGAEIQEMNYSRENGRRNSRGRGIRRDNYNRILNPTNEVQSGYIGDQTQYQIPIMYIYPDHSVSTQQHQVATGQVYFTQPMYSTIPHPHSNAQSVSSNSHAHLTYPQPNHQAPQINRSVRQSVPSQQPNQEPMKEPVVPFQKYAQSTSDKSTHQINEDNSLPSNVANTVIVNNPTLESHVKNINESTADKKNVTNNEKIDAKLQNNIVWTVNENCNGTEKVDMPSVINTNIDVKVNQNNEADKKFKNETVSNITTNIVKTSPKPISKTEKNETQIEENIALKDSQDKTIIKSPNNSFAMPNDSLSTPSTSSSSIPETPPAAPTIRSFASLFKKDSTSETHTSCKPTEHIICQNESPKTMVQKESISPVRTPENQNNSSSTPTLQNGILQNCYDDPNTYRIGEFLLGYQMDKQTVSLLPRGLTNRSNYCYINSILQALLACPPFYNLLIALPLPKNRSRNSATPLIDNMVKFVREFTPLTEAARMPRKDRVKRGEDTVMDIYSGVAFEPAYVYTMLKHTSASCAFSVEGRQEDAEEFLSCLLNGINDEMLDVTKLINNDQNAIGNAKNISNDHDEEEWQVMGPKNKGAVTRCTEFGRTPISDIFRGQLRSRVSRAGEQPTDNVQPFFTLQLDVQKAESVKHALEILVGKDQVEGLTCSKTRQQIEAWKQVTLEELPVILILHLKWFVYKFDKYSNGCSKILKTMEFPIDLKIDGKFLSPNTAKKLGPKQKQYKLFAVTYHDGKEATKGHYFTDAFHVGYGCWVRYDDSTVKSVTENNVLRPTSPRVPYLLYYRRCDTIGNNQSSSAKAH</sequence>
<dbReference type="InterPro" id="IPR050164">
    <property type="entry name" value="Peptidase_C19"/>
</dbReference>
<organism evidence="10 11">
    <name type="scientific">Atta colombica</name>
    <dbReference type="NCBI Taxonomy" id="520822"/>
    <lineage>
        <taxon>Eukaryota</taxon>
        <taxon>Metazoa</taxon>
        <taxon>Ecdysozoa</taxon>
        <taxon>Arthropoda</taxon>
        <taxon>Hexapoda</taxon>
        <taxon>Insecta</taxon>
        <taxon>Pterygota</taxon>
        <taxon>Neoptera</taxon>
        <taxon>Endopterygota</taxon>
        <taxon>Hymenoptera</taxon>
        <taxon>Apocrita</taxon>
        <taxon>Aculeata</taxon>
        <taxon>Formicoidea</taxon>
        <taxon>Formicidae</taxon>
        <taxon>Myrmicinae</taxon>
        <taxon>Atta</taxon>
    </lineage>
</organism>
<evidence type="ECO:0000256" key="2">
    <source>
        <dbReference type="ARBA" id="ARBA00005427"/>
    </source>
</evidence>
<feature type="compositionally biased region" description="Polar residues" evidence="8">
    <location>
        <begin position="381"/>
        <end position="403"/>
    </location>
</feature>
<evidence type="ECO:0000256" key="3">
    <source>
        <dbReference type="ARBA" id="ARBA00012759"/>
    </source>
</evidence>
<dbReference type="STRING" id="520822.A0A151I127"/>
<keyword evidence="6 10" id="KW-0378">Hydrolase</keyword>
<dbReference type="GO" id="GO:0006508">
    <property type="term" value="P:proteolysis"/>
    <property type="evidence" value="ECO:0007669"/>
    <property type="project" value="UniProtKB-KW"/>
</dbReference>
<feature type="region of interest" description="Disordered" evidence="8">
    <location>
        <begin position="627"/>
        <end position="677"/>
    </location>
</feature>
<evidence type="ECO:0000313" key="10">
    <source>
        <dbReference type="EMBL" id="KYM79902.1"/>
    </source>
</evidence>
<accession>A0A151I127</accession>
<dbReference type="GO" id="GO:0005829">
    <property type="term" value="C:cytosol"/>
    <property type="evidence" value="ECO:0007669"/>
    <property type="project" value="TreeGrafter"/>
</dbReference>
<comment type="catalytic activity">
    <reaction evidence="1">
        <text>Thiol-dependent hydrolysis of ester, thioester, amide, peptide and isopeptide bonds formed by the C-terminal Gly of ubiquitin (a 76-residue protein attached to proteins as an intracellular targeting signal).</text>
        <dbReference type="EC" id="3.4.19.12"/>
    </reaction>
</comment>
<feature type="region of interest" description="Disordered" evidence="8">
    <location>
        <begin position="408"/>
        <end position="427"/>
    </location>
</feature>
<dbReference type="GO" id="GO:0030330">
    <property type="term" value="P:DNA damage response, signal transduction by p53 class mediator"/>
    <property type="evidence" value="ECO:0007669"/>
    <property type="project" value="TreeGrafter"/>
</dbReference>
<name>A0A151I127_9HYME</name>
<reference evidence="10 11" key="1">
    <citation type="submission" date="2015-09" db="EMBL/GenBank/DDBJ databases">
        <title>Atta colombica WGS genome.</title>
        <authorList>
            <person name="Nygaard S."/>
            <person name="Hu H."/>
            <person name="Boomsma J."/>
            <person name="Zhang G."/>
        </authorList>
    </citation>
    <scope>NUCLEOTIDE SEQUENCE [LARGE SCALE GENOMIC DNA]</scope>
    <source>
        <strain evidence="10">Treedump-2</strain>
        <tissue evidence="10">Whole body</tissue>
    </source>
</reference>
<keyword evidence="7" id="KW-0788">Thiol protease</keyword>
<dbReference type="Proteomes" id="UP000078540">
    <property type="component" value="Unassembled WGS sequence"/>
</dbReference>
<feature type="compositionally biased region" description="Polar residues" evidence="8">
    <location>
        <begin position="643"/>
        <end position="655"/>
    </location>
</feature>